<evidence type="ECO:0008006" key="5">
    <source>
        <dbReference type="Google" id="ProtNLM"/>
    </source>
</evidence>
<feature type="coiled-coil region" evidence="1">
    <location>
        <begin position="50"/>
        <end position="77"/>
    </location>
</feature>
<accession>A0A2X1BMQ1</accession>
<evidence type="ECO:0000256" key="1">
    <source>
        <dbReference type="SAM" id="Coils"/>
    </source>
</evidence>
<protein>
    <recommendedName>
        <fullName evidence="5">CopG family transcriptional regulator</fullName>
    </recommendedName>
</protein>
<sequence length="170" mass="18514">MKKPFLTVYLTPDLLDRLVAQARRRGVPKSTVAEAAIASFLTPDAAQQQEAALGRRLDRLNRHADRLERDLEVAVEMLALFVRTWMAATPALPDAAQATARARGQERYERFIENLGRRLASGRSFTREIALELEGLSSGDAAPPGPVRTSGANDAPAVDRASGPPSDRPE</sequence>
<proteinExistence type="predicted"/>
<organism evidence="3 4">
    <name type="scientific">Brevundimonas diminuta</name>
    <name type="common">Pseudomonas diminuta</name>
    <dbReference type="NCBI Taxonomy" id="293"/>
    <lineage>
        <taxon>Bacteria</taxon>
        <taxon>Pseudomonadati</taxon>
        <taxon>Pseudomonadota</taxon>
        <taxon>Alphaproteobacteria</taxon>
        <taxon>Caulobacterales</taxon>
        <taxon>Caulobacteraceae</taxon>
        <taxon>Brevundimonas</taxon>
    </lineage>
</organism>
<dbReference type="Proteomes" id="UP000250358">
    <property type="component" value="Unassembled WGS sequence"/>
</dbReference>
<evidence type="ECO:0000313" key="4">
    <source>
        <dbReference type="Proteomes" id="UP000250358"/>
    </source>
</evidence>
<dbReference type="EMBL" id="UAQM01000002">
    <property type="protein sequence ID" value="SPU43011.1"/>
    <property type="molecule type" value="Genomic_DNA"/>
</dbReference>
<evidence type="ECO:0000313" key="3">
    <source>
        <dbReference type="EMBL" id="SPU43011.1"/>
    </source>
</evidence>
<evidence type="ECO:0000256" key="2">
    <source>
        <dbReference type="SAM" id="MobiDB-lite"/>
    </source>
</evidence>
<reference evidence="3 4" key="1">
    <citation type="submission" date="2018-06" db="EMBL/GenBank/DDBJ databases">
        <authorList>
            <consortium name="Pathogen Informatics"/>
            <person name="Doyle S."/>
        </authorList>
    </citation>
    <scope>NUCLEOTIDE SEQUENCE [LARGE SCALE GENOMIC DNA]</scope>
    <source>
        <strain evidence="3 4">NCTC11165</strain>
    </source>
</reference>
<dbReference type="AlphaFoldDB" id="A0A2X1BMQ1"/>
<name>A0A2X1BMQ1_BREDI</name>
<keyword evidence="1" id="KW-0175">Coiled coil</keyword>
<gene>
    <name evidence="3" type="ORF">NCTC11165_00984</name>
</gene>
<dbReference type="RefSeq" id="WP_128115267.1">
    <property type="nucleotide sequence ID" value="NZ_UAQM01000002.1"/>
</dbReference>
<feature type="region of interest" description="Disordered" evidence="2">
    <location>
        <begin position="134"/>
        <end position="170"/>
    </location>
</feature>